<feature type="compositionally biased region" description="Basic residues" evidence="9">
    <location>
        <begin position="591"/>
        <end position="603"/>
    </location>
</feature>
<evidence type="ECO:0000256" key="5">
    <source>
        <dbReference type="ARBA" id="ARBA00022801"/>
    </source>
</evidence>
<dbReference type="InterPro" id="IPR050164">
    <property type="entry name" value="Peptidase_C19"/>
</dbReference>
<dbReference type="InterPro" id="IPR018200">
    <property type="entry name" value="USP_CS"/>
</dbReference>
<keyword evidence="5 7" id="KW-0378">Hydrolase</keyword>
<evidence type="ECO:0000256" key="9">
    <source>
        <dbReference type="SAM" id="MobiDB-lite"/>
    </source>
</evidence>
<evidence type="ECO:0000256" key="10">
    <source>
        <dbReference type="SAM" id="Phobius"/>
    </source>
</evidence>
<gene>
    <name evidence="12" type="ORF">PhCBS80983_g00480</name>
</gene>
<comment type="catalytic activity">
    <reaction evidence="1 7">
        <text>Thiol-dependent hydrolysis of ester, thioester, amide, peptide and isopeptide bonds formed by the C-terminal Gly of ubiquitin (a 76-residue protein attached to proteins as an intracellular targeting signal).</text>
        <dbReference type="EC" id="3.4.19.12"/>
    </reaction>
</comment>
<dbReference type="Pfam" id="PF00443">
    <property type="entry name" value="UCH"/>
    <property type="match status" value="1"/>
</dbReference>
<comment type="similarity">
    <text evidence="2 7">Belongs to the peptidase C19 family.</text>
</comment>
<dbReference type="PROSITE" id="PS50235">
    <property type="entry name" value="USP_3"/>
    <property type="match status" value="1"/>
</dbReference>
<keyword evidence="13" id="KW-1185">Reference proteome</keyword>
<dbReference type="EC" id="3.4.19.12" evidence="7"/>
<feature type="compositionally biased region" description="Basic and acidic residues" evidence="9">
    <location>
        <begin position="640"/>
        <end position="662"/>
    </location>
</feature>
<dbReference type="PROSITE" id="PS00972">
    <property type="entry name" value="USP_1"/>
    <property type="match status" value="1"/>
</dbReference>
<evidence type="ECO:0000256" key="6">
    <source>
        <dbReference type="ARBA" id="ARBA00022807"/>
    </source>
</evidence>
<reference evidence="12 13" key="1">
    <citation type="journal article" date="2019" name="Sci. Rep.">
        <title>Comparative genomics of chytrid fungi reveal insights into the obligate biotrophic and pathogenic lifestyle of Synchytrium endobioticum.</title>
        <authorList>
            <person name="van de Vossenberg B.T.L.H."/>
            <person name="Warris S."/>
            <person name="Nguyen H.D.T."/>
            <person name="van Gent-Pelzer M.P.E."/>
            <person name="Joly D.L."/>
            <person name="van de Geest H.C."/>
            <person name="Bonants P.J.M."/>
            <person name="Smith D.S."/>
            <person name="Levesque C.A."/>
            <person name="van der Lee T.A.J."/>
        </authorList>
    </citation>
    <scope>NUCLEOTIDE SEQUENCE [LARGE SCALE GENOMIC DNA]</scope>
    <source>
        <strain evidence="12 13">CBS 809.83</strain>
    </source>
</reference>
<dbReference type="GO" id="GO:0006508">
    <property type="term" value="P:proteolysis"/>
    <property type="evidence" value="ECO:0007669"/>
    <property type="project" value="UniProtKB-KW"/>
</dbReference>
<evidence type="ECO:0000256" key="2">
    <source>
        <dbReference type="ARBA" id="ARBA00009085"/>
    </source>
</evidence>
<protein>
    <recommendedName>
        <fullName evidence="7">Ubiquitin carboxyl-terminal hydrolase</fullName>
        <ecNumber evidence="7">3.4.19.12</ecNumber>
    </recommendedName>
</protein>
<dbReference type="Gene3D" id="3.90.70.10">
    <property type="entry name" value="Cysteine proteinases"/>
    <property type="match status" value="2"/>
</dbReference>
<dbReference type="GO" id="GO:0005829">
    <property type="term" value="C:cytosol"/>
    <property type="evidence" value="ECO:0007669"/>
    <property type="project" value="TreeGrafter"/>
</dbReference>
<dbReference type="InterPro" id="IPR028889">
    <property type="entry name" value="USP"/>
</dbReference>
<dbReference type="PROSITE" id="PS00973">
    <property type="entry name" value="USP_2"/>
    <property type="match status" value="1"/>
</dbReference>
<dbReference type="SUPFAM" id="SSF54001">
    <property type="entry name" value="Cysteine proteinases"/>
    <property type="match status" value="1"/>
</dbReference>
<dbReference type="PANTHER" id="PTHR24006">
    <property type="entry name" value="UBIQUITIN CARBOXYL-TERMINAL HYDROLASE"/>
    <property type="match status" value="1"/>
</dbReference>
<feature type="compositionally biased region" description="Polar residues" evidence="9">
    <location>
        <begin position="568"/>
        <end position="587"/>
    </location>
</feature>
<evidence type="ECO:0000256" key="4">
    <source>
        <dbReference type="ARBA" id="ARBA00022786"/>
    </source>
</evidence>
<keyword evidence="10" id="KW-0812">Transmembrane</keyword>
<dbReference type="AlphaFoldDB" id="A0A507EDY6"/>
<dbReference type="EMBL" id="QEAQ01000003">
    <property type="protein sequence ID" value="TPX62353.1"/>
    <property type="molecule type" value="Genomic_DNA"/>
</dbReference>
<dbReference type="InterPro" id="IPR001394">
    <property type="entry name" value="Peptidase_C19_UCH"/>
</dbReference>
<feature type="region of interest" description="Disordered" evidence="9">
    <location>
        <begin position="743"/>
        <end position="764"/>
    </location>
</feature>
<feature type="compositionally biased region" description="Polar residues" evidence="9">
    <location>
        <begin position="550"/>
        <end position="559"/>
    </location>
</feature>
<dbReference type="InterPro" id="IPR038765">
    <property type="entry name" value="Papain-like_cys_pep_sf"/>
</dbReference>
<dbReference type="Proteomes" id="UP000318582">
    <property type="component" value="Unassembled WGS sequence"/>
</dbReference>
<dbReference type="STRING" id="109895.A0A507EDY6"/>
<comment type="caution">
    <text evidence="12">The sequence shown here is derived from an EMBL/GenBank/DDBJ whole genome shotgun (WGS) entry which is preliminary data.</text>
</comment>
<feature type="region of interest" description="Disordered" evidence="9">
    <location>
        <begin position="69"/>
        <end position="89"/>
    </location>
</feature>
<evidence type="ECO:0000259" key="11">
    <source>
        <dbReference type="PROSITE" id="PS50235"/>
    </source>
</evidence>
<evidence type="ECO:0000313" key="12">
    <source>
        <dbReference type="EMBL" id="TPX62353.1"/>
    </source>
</evidence>
<proteinExistence type="inferred from homology"/>
<dbReference type="GO" id="GO:0004843">
    <property type="term" value="F:cysteine-type deubiquitinase activity"/>
    <property type="evidence" value="ECO:0007669"/>
    <property type="project" value="UniProtKB-UniRule"/>
</dbReference>
<feature type="domain" description="USP" evidence="11">
    <location>
        <begin position="104"/>
        <end position="819"/>
    </location>
</feature>
<keyword evidence="10" id="KW-1133">Transmembrane helix</keyword>
<evidence type="ECO:0000313" key="13">
    <source>
        <dbReference type="Proteomes" id="UP000318582"/>
    </source>
</evidence>
<feature type="transmembrane region" description="Helical" evidence="10">
    <location>
        <begin position="27"/>
        <end position="49"/>
    </location>
</feature>
<keyword evidence="6 7" id="KW-0788">Thiol protease</keyword>
<dbReference type="GO" id="GO:0016579">
    <property type="term" value="P:protein deubiquitination"/>
    <property type="evidence" value="ECO:0007669"/>
    <property type="project" value="InterPro"/>
</dbReference>
<evidence type="ECO:0000256" key="1">
    <source>
        <dbReference type="ARBA" id="ARBA00000707"/>
    </source>
</evidence>
<sequence length="821" mass="89995">MKRSSYFPSLPNYQLDLLGPNNPLGSLYSVILLNVGAAVVVAAAAFGAWKLSRGSSDASLVEALKKKRRKGSGRAESSTDDDSGWEKKGGKWWRAEDDSIMYPPGLLNLGNTCFMNSVIQALSSLPALCAYLVERCLRASRQRRPDDLHVTLAMCRLTSALNELSTSHVSLRPTDLMAALSATNPSNRRLLCYDQQDAHELLLLVSSTISAEEAKTVRPLSLLDARNSSCDRNAVKGIIYNGKRLERAPPAWIRNPLTGLSASAITCKTCRYSSGMRHETFDILSLAVPTGRRQWALEQLLNAYVAPENIHDYICDKCSLNATLKKLESDIGFQIEIINGVSVRRRKMARRQKHLEEANSPLETNFLAAQRKASSLERDLERERQKLDELEENREFLKRAIAVDVHAEFPESLKRVKIASPISQRRVMIANAPPSLCLHLQRSVYHPSGALLKNNARVVIKEFLDLGPYCTVDDNGTYLGIGVQKGQGRSFAPHGNSNNIWKGRQCSSASMAPFPIFMAATSAISSQISKKGNSSEEIPMSVRNKDETSTGKAPSTETTQRLEELGATATTEPSSQSRKSVTPNEQLAISKKPRPAKKGKKSRGSTSHYGSLTTINGVATDPSAASPSKNSVELNASTVTERDSEKGLEAEDHAEHTSDTHNKGLTINARDDQLPDLANAIQCDPAASTVNGKTMCTQSSPSFSNSMTPIPYPYLYRLAAVVIHYGSHESGHFVTYRRMHPTKERQLEEQKTGGNSPFAPPSLASFSESASSSFSGISNLDGSRWYRLSDASVELVRDFEGDVLGHGGDHAYMLFYDRVTA</sequence>
<organism evidence="12 13">
    <name type="scientific">Powellomyces hirtus</name>
    <dbReference type="NCBI Taxonomy" id="109895"/>
    <lineage>
        <taxon>Eukaryota</taxon>
        <taxon>Fungi</taxon>
        <taxon>Fungi incertae sedis</taxon>
        <taxon>Chytridiomycota</taxon>
        <taxon>Chytridiomycota incertae sedis</taxon>
        <taxon>Chytridiomycetes</taxon>
        <taxon>Spizellomycetales</taxon>
        <taxon>Powellomycetaceae</taxon>
        <taxon>Powellomyces</taxon>
    </lineage>
</organism>
<feature type="coiled-coil region" evidence="8">
    <location>
        <begin position="366"/>
        <end position="400"/>
    </location>
</feature>
<name>A0A507EDY6_9FUNG</name>
<dbReference type="GO" id="GO:0005634">
    <property type="term" value="C:nucleus"/>
    <property type="evidence" value="ECO:0007669"/>
    <property type="project" value="TreeGrafter"/>
</dbReference>
<keyword evidence="10" id="KW-0472">Membrane</keyword>
<keyword evidence="3 7" id="KW-0645">Protease</keyword>
<evidence type="ECO:0000256" key="3">
    <source>
        <dbReference type="ARBA" id="ARBA00022670"/>
    </source>
</evidence>
<feature type="compositionally biased region" description="Polar residues" evidence="9">
    <location>
        <begin position="605"/>
        <end position="639"/>
    </location>
</feature>
<feature type="region of interest" description="Disordered" evidence="9">
    <location>
        <begin position="528"/>
        <end position="666"/>
    </location>
</feature>
<keyword evidence="4 7" id="KW-0833">Ubl conjugation pathway</keyword>
<keyword evidence="8" id="KW-0175">Coiled coil</keyword>
<evidence type="ECO:0000256" key="8">
    <source>
        <dbReference type="SAM" id="Coils"/>
    </source>
</evidence>
<dbReference type="PANTHER" id="PTHR24006:SF758">
    <property type="entry name" value="UBIQUITIN CARBOXYL-TERMINAL HYDROLASE 36"/>
    <property type="match status" value="1"/>
</dbReference>
<evidence type="ECO:0000256" key="7">
    <source>
        <dbReference type="RuleBase" id="RU366025"/>
    </source>
</evidence>
<accession>A0A507EDY6</accession>